<evidence type="ECO:0000313" key="2">
    <source>
        <dbReference type="EMBL" id="AAX91700.1"/>
    </source>
</evidence>
<keyword evidence="1" id="KW-0812">Transmembrane</keyword>
<protein>
    <submittedName>
        <fullName evidence="2">ORF067</fullName>
    </submittedName>
</protein>
<dbReference type="EMBL" id="AY954963">
    <property type="protein sequence ID" value="AAX91700.1"/>
    <property type="molecule type" value="Genomic_DNA"/>
</dbReference>
<keyword evidence="1" id="KW-1133">Transmembrane helix</keyword>
<proteinExistence type="predicted"/>
<evidence type="ECO:0000313" key="3">
    <source>
        <dbReference type="Proteomes" id="UP000000922"/>
    </source>
</evidence>
<feature type="transmembrane region" description="Helical" evidence="1">
    <location>
        <begin position="6"/>
        <end position="23"/>
    </location>
</feature>
<name>Q4ZB74_9CAUD</name>
<sequence>MHYVDNFFTAVIIALMLFLLYWMGRIDGFNKGRTISYIDIQISKSIRHFQNIVFRNARRFYKTIKNLIRK</sequence>
<dbReference type="Proteomes" id="UP000000922">
    <property type="component" value="Segment"/>
</dbReference>
<keyword evidence="1" id="KW-0472">Membrane</keyword>
<accession>Q4ZB74</accession>
<organism evidence="2 3">
    <name type="scientific">Staphylococcus phage 55</name>
    <dbReference type="NCBI Taxonomy" id="2936817"/>
    <lineage>
        <taxon>Viruses</taxon>
        <taxon>Duplodnaviria</taxon>
        <taxon>Heunggongvirae</taxon>
        <taxon>Uroviricota</taxon>
        <taxon>Caudoviricetes</taxon>
        <taxon>Azeredovirinae</taxon>
        <taxon>Phietavirus</taxon>
        <taxon>Phietavirus pv55</taxon>
    </lineage>
</organism>
<reference evidence="2 3" key="1">
    <citation type="journal article" date="2005" name="Proc. Natl. Acad. Sci. U.S.A.">
        <title>The complete genomes and proteomes of 27 Staphylococcus aureus bacteriophages.</title>
        <authorList>
            <person name="Kwan T."/>
            <person name="Liu J."/>
            <person name="Dubow M."/>
            <person name="Gros P."/>
            <person name="Pelletier J."/>
        </authorList>
    </citation>
    <scope>NUCLEOTIDE SEQUENCE</scope>
</reference>
<dbReference type="KEGG" id="vg:5133545"/>
<keyword evidence="3" id="KW-1185">Reference proteome</keyword>
<dbReference type="RefSeq" id="YP_240502.1">
    <property type="nucleotide sequence ID" value="NC_007060.1"/>
</dbReference>
<evidence type="ECO:0000256" key="1">
    <source>
        <dbReference type="SAM" id="Phobius"/>
    </source>
</evidence>
<dbReference type="GeneID" id="5133545"/>